<accession>A0A820TAY5</accession>
<dbReference type="Pfam" id="PF25560">
    <property type="entry name" value="DUF7932"/>
    <property type="match status" value="1"/>
</dbReference>
<sequence length="142" mass="14478">KGQGGSAGSGGWGGRGGSGGSGGTNGSDGCAGSDGRDGLAANSGSIQYAVVDVHGNITETGSDKYNVSVYGYTINDANNDGIYEPNSFFFITNVTWINNGAMNLPSGSILSFPSTEYITTDMNDISILQDNTINQVVVDPHA</sequence>
<reference evidence="3" key="1">
    <citation type="submission" date="2021-02" db="EMBL/GenBank/DDBJ databases">
        <authorList>
            <person name="Nowell W R."/>
        </authorList>
    </citation>
    <scope>NUCLEOTIDE SEQUENCE</scope>
</reference>
<feature type="compositionally biased region" description="Gly residues" evidence="1">
    <location>
        <begin position="1"/>
        <end position="26"/>
    </location>
</feature>
<feature type="region of interest" description="Disordered" evidence="1">
    <location>
        <begin position="1"/>
        <end position="36"/>
    </location>
</feature>
<proteinExistence type="predicted"/>
<dbReference type="InterPro" id="IPR057692">
    <property type="entry name" value="DUF7932"/>
</dbReference>
<dbReference type="Proteomes" id="UP000663881">
    <property type="component" value="Unassembled WGS sequence"/>
</dbReference>
<feature type="domain" description="DUF7932" evidence="2">
    <location>
        <begin position="67"/>
        <end position="141"/>
    </location>
</feature>
<protein>
    <recommendedName>
        <fullName evidence="2">DUF7932 domain-containing protein</fullName>
    </recommendedName>
</protein>
<feature type="non-terminal residue" evidence="3">
    <location>
        <position position="142"/>
    </location>
</feature>
<name>A0A820TAY5_9BILA</name>
<gene>
    <name evidence="3" type="ORF">OKA104_LOCUS54975</name>
</gene>
<dbReference type="AlphaFoldDB" id="A0A820TAY5"/>
<comment type="caution">
    <text evidence="3">The sequence shown here is derived from an EMBL/GenBank/DDBJ whole genome shotgun (WGS) entry which is preliminary data.</text>
</comment>
<evidence type="ECO:0000313" key="3">
    <source>
        <dbReference type="EMBL" id="CAF4466223.1"/>
    </source>
</evidence>
<evidence type="ECO:0000313" key="4">
    <source>
        <dbReference type="Proteomes" id="UP000663881"/>
    </source>
</evidence>
<dbReference type="EMBL" id="CAJOAY010037795">
    <property type="protein sequence ID" value="CAF4466223.1"/>
    <property type="molecule type" value="Genomic_DNA"/>
</dbReference>
<feature type="non-terminal residue" evidence="3">
    <location>
        <position position="1"/>
    </location>
</feature>
<evidence type="ECO:0000256" key="1">
    <source>
        <dbReference type="SAM" id="MobiDB-lite"/>
    </source>
</evidence>
<organism evidence="3 4">
    <name type="scientific">Adineta steineri</name>
    <dbReference type="NCBI Taxonomy" id="433720"/>
    <lineage>
        <taxon>Eukaryota</taxon>
        <taxon>Metazoa</taxon>
        <taxon>Spiralia</taxon>
        <taxon>Gnathifera</taxon>
        <taxon>Rotifera</taxon>
        <taxon>Eurotatoria</taxon>
        <taxon>Bdelloidea</taxon>
        <taxon>Adinetida</taxon>
        <taxon>Adinetidae</taxon>
        <taxon>Adineta</taxon>
    </lineage>
</organism>
<evidence type="ECO:0000259" key="2">
    <source>
        <dbReference type="Pfam" id="PF25560"/>
    </source>
</evidence>